<dbReference type="PANTHER" id="PTHR15819">
    <property type="entry name" value="TRANSMEMBRANE PROTEIN FAM155"/>
    <property type="match status" value="1"/>
</dbReference>
<evidence type="ECO:0000313" key="7">
    <source>
        <dbReference type="EMBL" id="ERL83287.1"/>
    </source>
</evidence>
<dbReference type="InterPro" id="IPR055288">
    <property type="entry name" value="NALCN_aux_factor_1/2"/>
</dbReference>
<dbReference type="STRING" id="77166.U4TRD1"/>
<reference evidence="7 8" key="1">
    <citation type="journal article" date="2013" name="Genome Biol.">
        <title>Draft genome of the mountain pine beetle, Dendroctonus ponderosae Hopkins, a major forest pest.</title>
        <authorList>
            <person name="Keeling C.I."/>
            <person name="Yuen M.M."/>
            <person name="Liao N.Y."/>
            <person name="Docking T.R."/>
            <person name="Chan S.K."/>
            <person name="Taylor G.A."/>
            <person name="Palmquist D.L."/>
            <person name="Jackman S.D."/>
            <person name="Nguyen A."/>
            <person name="Li M."/>
            <person name="Henderson H."/>
            <person name="Janes J.K."/>
            <person name="Zhao Y."/>
            <person name="Pandoh P."/>
            <person name="Moore R."/>
            <person name="Sperling F.A."/>
            <person name="Huber D.P."/>
            <person name="Birol I."/>
            <person name="Jones S.J."/>
            <person name="Bohlmann J."/>
        </authorList>
    </citation>
    <scope>NUCLEOTIDE SEQUENCE</scope>
</reference>
<comment type="similarity">
    <text evidence="6">Belongs to the NALF family.</text>
</comment>
<feature type="non-terminal residue" evidence="7">
    <location>
        <position position="1"/>
    </location>
</feature>
<dbReference type="GO" id="GO:0005886">
    <property type="term" value="C:plasma membrane"/>
    <property type="evidence" value="ECO:0007669"/>
    <property type="project" value="TreeGrafter"/>
</dbReference>
<dbReference type="GO" id="GO:0098703">
    <property type="term" value="P:calcium ion import across plasma membrane"/>
    <property type="evidence" value="ECO:0007669"/>
    <property type="project" value="TreeGrafter"/>
</dbReference>
<keyword evidence="2" id="KW-0812">Transmembrane</keyword>
<dbReference type="GO" id="GO:0015275">
    <property type="term" value="F:stretch-activated, monoatomic cation-selective, calcium channel activity"/>
    <property type="evidence" value="ECO:0007669"/>
    <property type="project" value="TreeGrafter"/>
</dbReference>
<evidence type="ECO:0000256" key="4">
    <source>
        <dbReference type="ARBA" id="ARBA00023136"/>
    </source>
</evidence>
<evidence type="ECO:0000256" key="2">
    <source>
        <dbReference type="ARBA" id="ARBA00022692"/>
    </source>
</evidence>
<dbReference type="EMBL" id="KB629856">
    <property type="protein sequence ID" value="ERL83287.1"/>
    <property type="molecule type" value="Genomic_DNA"/>
</dbReference>
<dbReference type="Proteomes" id="UP000030742">
    <property type="component" value="Unassembled WGS sequence"/>
</dbReference>
<name>U4TRD1_DENPD</name>
<evidence type="ECO:0000256" key="6">
    <source>
        <dbReference type="ARBA" id="ARBA00029445"/>
    </source>
</evidence>
<protein>
    <submittedName>
        <fullName evidence="7">Uncharacterized protein</fullName>
    </submittedName>
</protein>
<dbReference type="PANTHER" id="PTHR15819:SF11">
    <property type="entry name" value="MID1, ISOFORM A"/>
    <property type="match status" value="1"/>
</dbReference>
<proteinExistence type="inferred from homology"/>
<evidence type="ECO:0000313" key="8">
    <source>
        <dbReference type="Proteomes" id="UP000030742"/>
    </source>
</evidence>
<evidence type="ECO:0000256" key="3">
    <source>
        <dbReference type="ARBA" id="ARBA00022989"/>
    </source>
</evidence>
<organism evidence="7 8">
    <name type="scientific">Dendroctonus ponderosae</name>
    <name type="common">Mountain pine beetle</name>
    <dbReference type="NCBI Taxonomy" id="77166"/>
    <lineage>
        <taxon>Eukaryota</taxon>
        <taxon>Metazoa</taxon>
        <taxon>Ecdysozoa</taxon>
        <taxon>Arthropoda</taxon>
        <taxon>Hexapoda</taxon>
        <taxon>Insecta</taxon>
        <taxon>Pterygota</taxon>
        <taxon>Neoptera</taxon>
        <taxon>Endopterygota</taxon>
        <taxon>Coleoptera</taxon>
        <taxon>Polyphaga</taxon>
        <taxon>Cucujiformia</taxon>
        <taxon>Curculionidae</taxon>
        <taxon>Scolytinae</taxon>
        <taxon>Dendroctonus</taxon>
    </lineage>
</organism>
<keyword evidence="5" id="KW-0325">Glycoprotein</keyword>
<evidence type="ECO:0000256" key="1">
    <source>
        <dbReference type="ARBA" id="ARBA00004141"/>
    </source>
</evidence>
<accession>U4TRD1</accession>
<keyword evidence="4" id="KW-0472">Membrane</keyword>
<gene>
    <name evidence="7" type="ORF">D910_00118</name>
</gene>
<dbReference type="OrthoDB" id="10047996at2759"/>
<evidence type="ECO:0000256" key="5">
    <source>
        <dbReference type="ARBA" id="ARBA00023180"/>
    </source>
</evidence>
<sequence length="192" mass="21424">PAAACVPPCDPNIAPKQCLHFLQELHKDELCGRDLTPGRRRAAFADLRLRHCYEHRVAEALPEAAFHDTRICRLHLQDLLHTDDLALQASCHHADLLLRYDCAQTYSIVFTCEDCKPIPYNLHPKPSNSASLRSKSIGQQHGFIHQSSKVHPAAVGWRICVGTIYKGILQTDLAPCKCCAASSLLANKKIWI</sequence>
<dbReference type="AlphaFoldDB" id="U4TRD1"/>
<comment type="subcellular location">
    <subcellularLocation>
        <location evidence="1">Membrane</location>
        <topology evidence="1">Multi-pass membrane protein</topology>
    </subcellularLocation>
</comment>
<keyword evidence="3" id="KW-1133">Transmembrane helix</keyword>